<proteinExistence type="predicted"/>
<sequence length="38" mass="4152">MGFFDFRSVVGGFGTKRKTPPFGRNLVSRTEACGVLLC</sequence>
<reference evidence="1" key="1">
    <citation type="journal article" date="2012" name="PLoS ONE">
        <title>Gene sets for utilization of primary and secondary nutrition supplies in the distal gut of endangered iberian lynx.</title>
        <authorList>
            <person name="Alcaide M."/>
            <person name="Messina E."/>
            <person name="Richter M."/>
            <person name="Bargiela R."/>
            <person name="Peplies J."/>
            <person name="Huws S.A."/>
            <person name="Newbold C.J."/>
            <person name="Golyshin P.N."/>
            <person name="Simon M.A."/>
            <person name="Lopez G."/>
            <person name="Yakimov M.M."/>
            <person name="Ferrer M."/>
        </authorList>
    </citation>
    <scope>NUCLEOTIDE SEQUENCE</scope>
</reference>
<organism evidence="1">
    <name type="scientific">gut metagenome</name>
    <dbReference type="NCBI Taxonomy" id="749906"/>
    <lineage>
        <taxon>unclassified sequences</taxon>
        <taxon>metagenomes</taxon>
        <taxon>organismal metagenomes</taxon>
    </lineage>
</organism>
<name>J9FQX2_9ZZZZ</name>
<protein>
    <submittedName>
        <fullName evidence="1">Uncharacterized protein</fullName>
    </submittedName>
</protein>
<dbReference type="AlphaFoldDB" id="J9FQX2"/>
<accession>J9FQX2</accession>
<comment type="caution">
    <text evidence="1">The sequence shown here is derived from an EMBL/GenBank/DDBJ whole genome shotgun (WGS) entry which is preliminary data.</text>
</comment>
<evidence type="ECO:0000313" key="1">
    <source>
        <dbReference type="EMBL" id="EJW89769.1"/>
    </source>
</evidence>
<dbReference type="EMBL" id="AMCI01009267">
    <property type="protein sequence ID" value="EJW89769.1"/>
    <property type="molecule type" value="Genomic_DNA"/>
</dbReference>
<gene>
    <name evidence="1" type="ORF">EVA_22124</name>
</gene>